<protein>
    <submittedName>
        <fullName evidence="3">Hydroxysteroid 11-beta-dehydrogenase 1-like protein-like</fullName>
    </submittedName>
</protein>
<dbReference type="SUPFAM" id="SSF51735">
    <property type="entry name" value="NAD(P)-binding Rossmann-fold domains"/>
    <property type="match status" value="1"/>
</dbReference>
<dbReference type="PROSITE" id="PS00061">
    <property type="entry name" value="ADH_SHORT"/>
    <property type="match status" value="1"/>
</dbReference>
<dbReference type="RefSeq" id="XP_002738382.1">
    <property type="nucleotide sequence ID" value="XM_002738336.1"/>
</dbReference>
<dbReference type="Gene3D" id="3.40.50.720">
    <property type="entry name" value="NAD(P)-binding Rossmann-like Domain"/>
    <property type="match status" value="1"/>
</dbReference>
<gene>
    <name evidence="3" type="primary">LOC100373877</name>
</gene>
<dbReference type="Pfam" id="PF00106">
    <property type="entry name" value="adh_short"/>
    <property type="match status" value="1"/>
</dbReference>
<dbReference type="PANTHER" id="PTHR44279">
    <property type="entry name" value="HYDROXYSTEROID (11-BETA) DEHYDROGENASE 1-LIKE B-RELATED"/>
    <property type="match status" value="1"/>
</dbReference>
<dbReference type="PRINTS" id="PR00081">
    <property type="entry name" value="GDHRDH"/>
</dbReference>
<evidence type="ECO:0000313" key="3">
    <source>
        <dbReference type="RefSeq" id="XP_002738382.1"/>
    </source>
</evidence>
<evidence type="ECO:0000256" key="1">
    <source>
        <dbReference type="ARBA" id="ARBA00023002"/>
    </source>
</evidence>
<proteinExistence type="predicted"/>
<sequence>MGKIWKIAAVLTVFIAMYIAYTLRDTFDPESIHGKRVIVTGASTGIGEQVAYQYAKLGANILITARRENRLKEVVKKCLDLGAQSAHYISLDMQVINETGKLITEAEKTLGGLDYLVLNHALYYWELWDGDIERLQALMNINFVSYVNLATKALPMLSKSNGSIAVVSSSSGLVSVPAVIPYSASKHALNGFIEGLRLELEYMGIDVAITLLLIGGVSTDHMIDIVQRRETLAQFGEPAEAASFIMKAASSKRTVAYYPWAIVRIPEIIHTMSRDLSDFMMSRWMFPALRRRKM</sequence>
<dbReference type="InterPro" id="IPR036291">
    <property type="entry name" value="NAD(P)-bd_dom_sf"/>
</dbReference>
<dbReference type="InterPro" id="IPR051253">
    <property type="entry name" value="11-beta-HSD"/>
</dbReference>
<dbReference type="PANTHER" id="PTHR44279:SF2">
    <property type="entry name" value="HYDROXYSTEROID (11-BETA) DEHYDROGENASE 1-LIKE B-RELATED"/>
    <property type="match status" value="1"/>
</dbReference>
<keyword evidence="1" id="KW-0560">Oxidoreductase</keyword>
<dbReference type="InterPro" id="IPR002347">
    <property type="entry name" value="SDR_fam"/>
</dbReference>
<reference evidence="3" key="1">
    <citation type="submission" date="2025-08" db="UniProtKB">
        <authorList>
            <consortium name="RefSeq"/>
        </authorList>
    </citation>
    <scope>IDENTIFICATION</scope>
    <source>
        <tissue evidence="3">Testes</tissue>
    </source>
</reference>
<organism evidence="2 3">
    <name type="scientific">Saccoglossus kowalevskii</name>
    <name type="common">Acorn worm</name>
    <dbReference type="NCBI Taxonomy" id="10224"/>
    <lineage>
        <taxon>Eukaryota</taxon>
        <taxon>Metazoa</taxon>
        <taxon>Hemichordata</taxon>
        <taxon>Enteropneusta</taxon>
        <taxon>Harrimaniidae</taxon>
        <taxon>Saccoglossus</taxon>
    </lineage>
</organism>
<dbReference type="InterPro" id="IPR020904">
    <property type="entry name" value="Sc_DH/Rdtase_CS"/>
</dbReference>
<keyword evidence="2" id="KW-1185">Reference proteome</keyword>
<name>A0ABM0GVR1_SACKO</name>
<dbReference type="GeneID" id="100373877"/>
<evidence type="ECO:0000313" key="2">
    <source>
        <dbReference type="Proteomes" id="UP000694865"/>
    </source>
</evidence>
<accession>A0ABM0GVR1</accession>
<dbReference type="Proteomes" id="UP000694865">
    <property type="component" value="Unplaced"/>
</dbReference>